<evidence type="ECO:0000256" key="8">
    <source>
        <dbReference type="ARBA" id="ARBA00023136"/>
    </source>
</evidence>
<feature type="compositionally biased region" description="Polar residues" evidence="10">
    <location>
        <begin position="1320"/>
        <end position="1329"/>
    </location>
</feature>
<dbReference type="InterPro" id="IPR018247">
    <property type="entry name" value="EF_Hand_1_Ca_BS"/>
</dbReference>
<dbReference type="InterPro" id="IPR003367">
    <property type="entry name" value="Thrombospondin_3-like_rpt"/>
</dbReference>
<dbReference type="GO" id="GO:0009279">
    <property type="term" value="C:cell outer membrane"/>
    <property type="evidence" value="ECO:0007669"/>
    <property type="project" value="UniProtKB-SubCell"/>
</dbReference>
<feature type="compositionally biased region" description="Acidic residues" evidence="10">
    <location>
        <begin position="816"/>
        <end position="825"/>
    </location>
</feature>
<dbReference type="InterPro" id="IPR006664">
    <property type="entry name" value="OMP_bac"/>
</dbReference>
<dbReference type="InterPro" id="IPR050330">
    <property type="entry name" value="Bact_OuterMem_StrucFunc"/>
</dbReference>
<dbReference type="Gene3D" id="3.30.1330.60">
    <property type="entry name" value="OmpA-like domain"/>
    <property type="match status" value="1"/>
</dbReference>
<dbReference type="GO" id="GO:0046930">
    <property type="term" value="C:pore complex"/>
    <property type="evidence" value="ECO:0007669"/>
    <property type="project" value="UniProtKB-KW"/>
</dbReference>
<feature type="region of interest" description="Disordered" evidence="10">
    <location>
        <begin position="1160"/>
        <end position="1340"/>
    </location>
</feature>
<feature type="compositionally biased region" description="Acidic residues" evidence="10">
    <location>
        <begin position="1252"/>
        <end position="1300"/>
    </location>
</feature>
<dbReference type="PROSITE" id="PS50268">
    <property type="entry name" value="CADHERIN_2"/>
    <property type="match status" value="1"/>
</dbReference>
<comment type="subcellular location">
    <subcellularLocation>
        <location evidence="1">Cell outer membrane</location>
        <topology evidence="1">Multi-pass membrane protein</topology>
    </subcellularLocation>
</comment>
<sequence>MFIARFVFLLMLGASFTASASHFRGGSITWQSVALDGDGLVNDVQITVKTACALTRTCTPNSLSSSPFLTLTAGSVTTTTLSDYVLEEVVFTAKNLSPTQIYDIFYDSCCRISTLQNNANGNWKIQTQVSLKDGNLAPKIDLPILYEVPMLESDGVTVLNSFSFDVGATDPNADKVRFRLANLDELGGGSQVNPTGFAINSNTGKVTWTNSGTLTPGLYSAGIVVEDVDVNGNAISKSHIDFLLNLINKPSVAFVPDVNLPESRNVIVEKGNAFTFTITGAAVDVSSLGDVQGALTEPSEGNFVFAPGAIGAGLNPGVYPITFEVLDTTGNATKSYLILNFIVPDPRSPEILNIEGDTTIYSSTVSQIVDLGVDALVSDQDAGGTPVNHLNNGFLRFNVTFTDGQFEILGVASVGDGVGEIRRTALELFYEGVKIGDIDAFEDGVGRALRVDFANVSLAAVQALVRSLTYEDTFLLRSNGQRSLSLFVQDEDGLNRNYSVFVDVQDHPDKPAGGGPVEVNNNLALQNGSTVILSTENLTYVDADSVAADLTITVSGVAQGQFELVTAPGVAITSFTQEQIDQGQVQFVHNNSGTPPVYSVTVSDGVTSDGPNAAAISFTGASADFISLVENRIGVTILSASNVVGTPSYAITGSAVDNSLFTVNPVSGSLAFIAAPDFETPTDANNDNVYIAEVTVTGSTSGTDVRTITVSLLDVNEAPTINGAPASSVNNDIAYSFVPTGFDPENATLNYSITNKPAWASFSTVNGALTGTPGYNDVGLYSNIIISVSDGSSVDTLTAFSITVLADLDNDGQLDSVDLDDDNDGIPDSLEGNGLVDTDNDSLVDSLDLDSDGDGISDLVEAGGNDVDSNGLVDGFTDLNNDGYDDGLAASPLPVTDSNNDGTPDYLDNTDTDGDGVMDTVDLDDDNDGIPDGLEGSGSVDSDGDGIADSLDLDSDNDGLFDLNESGIPTVTALDSNNDGRVDLSNAVGSNGLADTLETGVDSGVTNYNGGVLLDTDGDGVANFRDLDSDGDGLYDLLEAGGTDSDSNGQVDGFADIDGDGFDDGTASTPLATPDSDGDGVVDSLDLDSDNDGVMDVTESGGDDSNGDGLIGPAPQLVNVNGVYVGGVLIPLDTDSDGVLNQLDLDSDNDGVPDVVEAGGIDGDGDGVVGTGEPTVNTQGIANNTILNPADTDNDGSIDPQDLDSDSDGILDLVEAGGSDNNDDGLVDGFTDSDGDGFDDAIAATSLPLPDGDGDGIADFQDNDDTDNDGVVDSLDIDDDNDGIPDSLEGDGVTDTDGDGIVDSRDLDSDNDGLFDLTESGVSNPATLDTDNDGRIDNSNNIGSNGLADIVETTADSGSVNYNGGTVIDTDFDGVADFRDLDSDNDIIPDVVENGGNDADGDGVSGSGVPSVNVNGLVSGSGLPVIDSDNDGTPNYLDLDSDGDGAFDLIEAGSDDTDSNGLVDNFIDTNGDGFDDTAALEVLLLADADNDGIFDYLDINDDSVSDENTNDVVAGGGDVRTGVDGIGQLNFWLLLMFLSLLILARCRPKAVLLLVLAAMPLSSNAETEGNSADDDEFLRRIYIGAGIGQSLMAPETSGTTFSVDDDRDSGYKLYLGIDLSESFSAELSMADLGTTTLSPTGEIDYQLFSLDALYYFYDQDKNDHEGWASYIKAGLATINNSATNVPFVKENSVQLALGLGVEYGWKNGLAARVDLESFDEDAALLTVGLLYRFGKEDKKSPRKAIAYKDTDGDGVFDNQDKCPKTPTQSSVDNKGCELDSDKDGVVDSKDQCPSSAPGSKVDAIGCNKDKDGDGVLNELDQCPNTIKGASVNKVGCAIFEAKIEGINFKPGSADLEENSKVVLDTAAEALLKFTTVRIEVQAHTDSQGRQAVNQKLSEARAKSVVDYLESKGVSRGRMQAKGYGEKQPLANNKTAEGRALNRRVEFRVLDAD</sequence>
<evidence type="ECO:0000256" key="5">
    <source>
        <dbReference type="ARBA" id="ARBA00022729"/>
    </source>
</evidence>
<keyword evidence="5" id="KW-0732">Signal</keyword>
<dbReference type="Gene3D" id="4.10.1080.10">
    <property type="entry name" value="TSP type-3 repeat"/>
    <property type="match status" value="2"/>
</dbReference>
<keyword evidence="2" id="KW-0813">Transport</keyword>
<feature type="compositionally biased region" description="Acidic residues" evidence="10">
    <location>
        <begin position="1221"/>
        <end position="1239"/>
    </location>
</feature>
<feature type="region of interest" description="Disordered" evidence="10">
    <location>
        <begin position="883"/>
        <end position="945"/>
    </location>
</feature>
<keyword evidence="9" id="KW-0998">Cell outer membrane</keyword>
<dbReference type="Gene3D" id="2.40.160.20">
    <property type="match status" value="1"/>
</dbReference>
<dbReference type="InterPro" id="IPR011250">
    <property type="entry name" value="OMP/PagP_B-barrel"/>
</dbReference>
<evidence type="ECO:0000259" key="11">
    <source>
        <dbReference type="PROSITE" id="PS50268"/>
    </source>
</evidence>
<accession>A0A3B0WQP2</accession>
<dbReference type="PROSITE" id="PS51123">
    <property type="entry name" value="OMPA_2"/>
    <property type="match status" value="1"/>
</dbReference>
<dbReference type="InterPro" id="IPR056844">
    <property type="entry name" value="SibA-E_N"/>
</dbReference>
<dbReference type="CDD" id="cd11304">
    <property type="entry name" value="Cadherin_repeat"/>
    <property type="match status" value="1"/>
</dbReference>
<dbReference type="InterPro" id="IPR006665">
    <property type="entry name" value="OmpA-like"/>
</dbReference>
<protein>
    <submittedName>
        <fullName evidence="13">Internalin, putative</fullName>
    </submittedName>
</protein>
<dbReference type="GO" id="GO:0005509">
    <property type="term" value="F:calcium ion binding"/>
    <property type="evidence" value="ECO:0007669"/>
    <property type="project" value="InterPro"/>
</dbReference>
<dbReference type="InterPro" id="IPR013783">
    <property type="entry name" value="Ig-like_fold"/>
</dbReference>
<dbReference type="Pfam" id="PF02412">
    <property type="entry name" value="TSP_3"/>
    <property type="match status" value="3"/>
</dbReference>
<dbReference type="PROSITE" id="PS51854">
    <property type="entry name" value="CSPG"/>
    <property type="match status" value="1"/>
</dbReference>
<feature type="compositionally biased region" description="Acidic residues" evidence="10">
    <location>
        <begin position="1192"/>
        <end position="1209"/>
    </location>
</feature>
<feature type="domain" description="OmpA-like" evidence="12">
    <location>
        <begin position="1835"/>
        <end position="1952"/>
    </location>
</feature>
<keyword evidence="8" id="KW-0472">Membrane</keyword>
<evidence type="ECO:0000256" key="10">
    <source>
        <dbReference type="SAM" id="MobiDB-lite"/>
    </source>
</evidence>
<dbReference type="EMBL" id="UOFD01000032">
    <property type="protein sequence ID" value="VAW51579.1"/>
    <property type="molecule type" value="Genomic_DNA"/>
</dbReference>
<feature type="compositionally biased region" description="Basic and acidic residues" evidence="10">
    <location>
        <begin position="1774"/>
        <end position="1790"/>
    </location>
</feature>
<feature type="compositionally biased region" description="Gly residues" evidence="10">
    <location>
        <begin position="1160"/>
        <end position="1170"/>
    </location>
</feature>
<dbReference type="PRINTS" id="PR01021">
    <property type="entry name" value="OMPADOMAIN"/>
</dbReference>
<evidence type="ECO:0000256" key="6">
    <source>
        <dbReference type="ARBA" id="ARBA00023065"/>
    </source>
</evidence>
<dbReference type="PANTHER" id="PTHR30329">
    <property type="entry name" value="STATOR ELEMENT OF FLAGELLAR MOTOR COMPLEX"/>
    <property type="match status" value="1"/>
</dbReference>
<gene>
    <name evidence="13" type="ORF">MNBD_GAMMA06-327</name>
</gene>
<feature type="compositionally biased region" description="Acidic residues" evidence="10">
    <location>
        <begin position="1076"/>
        <end position="1093"/>
    </location>
</feature>
<evidence type="ECO:0000256" key="1">
    <source>
        <dbReference type="ARBA" id="ARBA00004571"/>
    </source>
</evidence>
<dbReference type="InterPro" id="IPR028974">
    <property type="entry name" value="TSP_type-3_rpt"/>
</dbReference>
<dbReference type="GO" id="GO:0015288">
    <property type="term" value="F:porin activity"/>
    <property type="evidence" value="ECO:0007669"/>
    <property type="project" value="UniProtKB-KW"/>
</dbReference>
<dbReference type="Pfam" id="PF05345">
    <property type="entry name" value="He_PIG"/>
    <property type="match status" value="1"/>
</dbReference>
<dbReference type="Pfam" id="PF16184">
    <property type="entry name" value="Cadherin_3"/>
    <property type="match status" value="1"/>
</dbReference>
<dbReference type="GO" id="GO:0007156">
    <property type="term" value="P:homophilic cell adhesion via plasma membrane adhesion molecules"/>
    <property type="evidence" value="ECO:0007669"/>
    <property type="project" value="InterPro"/>
</dbReference>
<feature type="region of interest" description="Disordered" evidence="10">
    <location>
        <begin position="1039"/>
        <end position="1108"/>
    </location>
</feature>
<evidence type="ECO:0000259" key="12">
    <source>
        <dbReference type="PROSITE" id="PS51123"/>
    </source>
</evidence>
<dbReference type="Gene3D" id="2.60.40.10">
    <property type="entry name" value="Immunoglobulins"/>
    <property type="match status" value="1"/>
</dbReference>
<dbReference type="Pfam" id="PF24907">
    <property type="entry name" value="SIBA-E_N"/>
    <property type="match status" value="1"/>
</dbReference>
<evidence type="ECO:0000313" key="13">
    <source>
        <dbReference type="EMBL" id="VAW51579.1"/>
    </source>
</evidence>
<dbReference type="InterPro" id="IPR036737">
    <property type="entry name" value="OmpA-like_sf"/>
</dbReference>
<dbReference type="GO" id="GO:0006811">
    <property type="term" value="P:monoatomic ion transport"/>
    <property type="evidence" value="ECO:0007669"/>
    <property type="project" value="UniProtKB-KW"/>
</dbReference>
<dbReference type="PROSITE" id="PS00018">
    <property type="entry name" value="EF_HAND_1"/>
    <property type="match status" value="1"/>
</dbReference>
<dbReference type="CDD" id="cd07185">
    <property type="entry name" value="OmpA_C-like"/>
    <property type="match status" value="1"/>
</dbReference>
<keyword evidence="7" id="KW-0626">Porin</keyword>
<dbReference type="SUPFAM" id="SSF56925">
    <property type="entry name" value="OMPA-like"/>
    <property type="match status" value="1"/>
</dbReference>
<dbReference type="SUPFAM" id="SSF49313">
    <property type="entry name" value="Cadherin-like"/>
    <property type="match status" value="1"/>
</dbReference>
<dbReference type="PANTHER" id="PTHR30329:SF21">
    <property type="entry name" value="LIPOPROTEIN YIAD-RELATED"/>
    <property type="match status" value="1"/>
</dbReference>
<dbReference type="PRINTS" id="PR01023">
    <property type="entry name" value="NAFLGMOTY"/>
</dbReference>
<evidence type="ECO:0000256" key="2">
    <source>
        <dbReference type="ARBA" id="ARBA00022448"/>
    </source>
</evidence>
<dbReference type="SUPFAM" id="SSF103647">
    <property type="entry name" value="TSP type-3 repeat"/>
    <property type="match status" value="3"/>
</dbReference>
<feature type="compositionally biased region" description="Low complexity" evidence="10">
    <location>
        <begin position="930"/>
        <end position="941"/>
    </location>
</feature>
<dbReference type="InterPro" id="IPR039005">
    <property type="entry name" value="CSPG_rpt"/>
</dbReference>
<keyword evidence="6" id="KW-0406">Ion transport</keyword>
<feature type="domain" description="Cadherin" evidence="11">
    <location>
        <begin position="649"/>
        <end position="721"/>
    </location>
</feature>
<feature type="compositionally biased region" description="Acidic residues" evidence="10">
    <location>
        <begin position="908"/>
        <end position="929"/>
    </location>
</feature>
<evidence type="ECO:0000256" key="3">
    <source>
        <dbReference type="ARBA" id="ARBA00022452"/>
    </source>
</evidence>
<feature type="region of interest" description="Disordered" evidence="10">
    <location>
        <begin position="1757"/>
        <end position="1800"/>
    </location>
</feature>
<feature type="compositionally biased region" description="Polar residues" evidence="10">
    <location>
        <begin position="1174"/>
        <end position="1187"/>
    </location>
</feature>
<evidence type="ECO:0000256" key="7">
    <source>
        <dbReference type="ARBA" id="ARBA00023114"/>
    </source>
</evidence>
<feature type="region of interest" description="Disordered" evidence="10">
    <location>
        <begin position="816"/>
        <end position="839"/>
    </location>
</feature>
<organism evidence="13">
    <name type="scientific">hydrothermal vent metagenome</name>
    <dbReference type="NCBI Taxonomy" id="652676"/>
    <lineage>
        <taxon>unclassified sequences</taxon>
        <taxon>metagenomes</taxon>
        <taxon>ecological metagenomes</taxon>
    </lineage>
</organism>
<proteinExistence type="predicted"/>
<dbReference type="Pfam" id="PF00691">
    <property type="entry name" value="OmpA"/>
    <property type="match status" value="1"/>
</dbReference>
<keyword evidence="3" id="KW-1134">Transmembrane beta strand</keyword>
<name>A0A3B0WQP2_9ZZZZ</name>
<dbReference type="InterPro" id="IPR002126">
    <property type="entry name" value="Cadherin-like_dom"/>
</dbReference>
<reference evidence="13" key="1">
    <citation type="submission" date="2018-06" db="EMBL/GenBank/DDBJ databases">
        <authorList>
            <person name="Zhirakovskaya E."/>
        </authorList>
    </citation>
    <scope>NUCLEOTIDE SEQUENCE</scope>
</reference>
<dbReference type="InterPro" id="IPR015919">
    <property type="entry name" value="Cadherin-like_sf"/>
</dbReference>
<evidence type="ECO:0000256" key="4">
    <source>
        <dbReference type="ARBA" id="ARBA00022692"/>
    </source>
</evidence>
<evidence type="ECO:0000256" key="9">
    <source>
        <dbReference type="ARBA" id="ARBA00023237"/>
    </source>
</evidence>
<keyword evidence="4" id="KW-0812">Transmembrane</keyword>
<dbReference type="SUPFAM" id="SSF103088">
    <property type="entry name" value="OmpA-like"/>
    <property type="match status" value="1"/>
</dbReference>